<comment type="catalytic activity">
    <reaction evidence="7">
        <text>a 2'-deoxyadenosine in DNA + S-adenosyl-L-methionine = an N(6)-methyl-2'-deoxyadenosine in DNA + S-adenosyl-L-homocysteine + H(+)</text>
        <dbReference type="Rhea" id="RHEA:15197"/>
        <dbReference type="Rhea" id="RHEA-COMP:12418"/>
        <dbReference type="Rhea" id="RHEA-COMP:12419"/>
        <dbReference type="ChEBI" id="CHEBI:15378"/>
        <dbReference type="ChEBI" id="CHEBI:57856"/>
        <dbReference type="ChEBI" id="CHEBI:59789"/>
        <dbReference type="ChEBI" id="CHEBI:90615"/>
        <dbReference type="ChEBI" id="CHEBI:90616"/>
        <dbReference type="EC" id="2.1.1.72"/>
    </reaction>
</comment>
<dbReference type="InterPro" id="IPR029063">
    <property type="entry name" value="SAM-dependent_MTases_sf"/>
</dbReference>
<dbReference type="RefSeq" id="WP_022629592.1">
    <property type="nucleotide sequence ID" value="NZ_ATAE01000050.1"/>
</dbReference>
<dbReference type="EMBL" id="ATAE01000050">
    <property type="protein sequence ID" value="ERN51635.1"/>
    <property type="molecule type" value="Genomic_DNA"/>
</dbReference>
<dbReference type="Pfam" id="PF07669">
    <property type="entry name" value="Eco57I"/>
    <property type="match status" value="1"/>
</dbReference>
<dbReference type="GO" id="GO:0032259">
    <property type="term" value="P:methylation"/>
    <property type="evidence" value="ECO:0007669"/>
    <property type="project" value="UniProtKB-KW"/>
</dbReference>
<dbReference type="PRINTS" id="PR00507">
    <property type="entry name" value="N12N6MTFRASE"/>
</dbReference>
<dbReference type="AlphaFoldDB" id="U6SL34"/>
<evidence type="ECO:0000313" key="9">
    <source>
        <dbReference type="EMBL" id="ERN51635.1"/>
    </source>
</evidence>
<evidence type="ECO:0000256" key="7">
    <source>
        <dbReference type="ARBA" id="ARBA00047942"/>
    </source>
</evidence>
<evidence type="ECO:0000256" key="2">
    <source>
        <dbReference type="ARBA" id="ARBA00022603"/>
    </source>
</evidence>
<gene>
    <name evidence="9" type="ORF">A33I_20085</name>
</gene>
<keyword evidence="3" id="KW-0808">Transferase</keyword>
<keyword evidence="5" id="KW-0680">Restriction system</keyword>
<keyword evidence="4" id="KW-0949">S-adenosyl-L-methionine</keyword>
<reference evidence="9 10" key="1">
    <citation type="journal article" date="2013" name="Genome Announc.">
        <title>Genome Sequence of the Extreme Obligate Alkaliphile Bacillus marmarensis Strain DSM 21297.</title>
        <authorList>
            <person name="Wernick D.G."/>
            <person name="Choi K.Y."/>
            <person name="Tat C.A."/>
            <person name="Lafontaine Rivera J.G."/>
            <person name="Liao J.C."/>
        </authorList>
    </citation>
    <scope>NUCLEOTIDE SEQUENCE [LARGE SCALE GENOMIC DNA]</scope>
    <source>
        <strain evidence="9 10">DSM 21297</strain>
    </source>
</reference>
<dbReference type="EC" id="2.1.1.72" evidence="1"/>
<sequence>MNSKHQIFTPAAIVNEMLDKINYSANLYGKKVLEGSCGNGSILVPLVERYIEVSISENYSLEEIKKGLENDIYGVEIDTYYYNDCLNKLNELSEKYHLKDVKWNLYNIDSLNFLWNFKFNFIIGNPPYIKYHDMTPELRIFLKSKYEACKRGNFDYYYAFIEESLNLLDKDGKMIYLIPTNMFKNEYASTLRNLIIGNLTAIYDYAHQKIFKNILTSSALIVIDNSSTSKNIKYHNLEDDRLLFINRYTLNGKWSFSPKAIKIKADKKFGDFFNASMPVATLLNDAFVLEDFIILDNYYKIDNYRVEKSIVRNAASPRGLYLKKKEKIIFPYYYRDGKLSRYDVSEFQKYFPETTKYLMTFEQRLRKRTSYNNHWFEYGRTQALQHLDQTKLLLSTVVTRKVNVYELDKDTVPYSGIYIIPKTKLNLDVAKHILETKEFIEYVNEIGVNTNSVSFRITAKDINNFPVCNNLNF</sequence>
<evidence type="ECO:0000313" key="10">
    <source>
        <dbReference type="Proteomes" id="UP000017170"/>
    </source>
</evidence>
<dbReference type="PROSITE" id="PS00092">
    <property type="entry name" value="N6_MTASE"/>
    <property type="match status" value="1"/>
</dbReference>
<name>U6SL34_9BACI</name>
<dbReference type="SUPFAM" id="SSF53335">
    <property type="entry name" value="S-adenosyl-L-methionine-dependent methyltransferases"/>
    <property type="match status" value="1"/>
</dbReference>
<evidence type="ECO:0000256" key="4">
    <source>
        <dbReference type="ARBA" id="ARBA00022691"/>
    </source>
</evidence>
<organism evidence="9 10">
    <name type="scientific">Alkalihalophilus marmarensis DSM 21297</name>
    <dbReference type="NCBI Taxonomy" id="1188261"/>
    <lineage>
        <taxon>Bacteria</taxon>
        <taxon>Bacillati</taxon>
        <taxon>Bacillota</taxon>
        <taxon>Bacilli</taxon>
        <taxon>Bacillales</taxon>
        <taxon>Bacillaceae</taxon>
        <taxon>Alkalihalophilus</taxon>
    </lineage>
</organism>
<dbReference type="InterPro" id="IPR002052">
    <property type="entry name" value="DNA_methylase_N6_adenine_CS"/>
</dbReference>
<feature type="domain" description="Type II methyltransferase M.TaqI-like" evidence="8">
    <location>
        <begin position="76"/>
        <end position="211"/>
    </location>
</feature>
<dbReference type="GO" id="GO:0009007">
    <property type="term" value="F:site-specific DNA-methyltransferase (adenine-specific) activity"/>
    <property type="evidence" value="ECO:0007669"/>
    <property type="project" value="UniProtKB-EC"/>
</dbReference>
<proteinExistence type="predicted"/>
<evidence type="ECO:0000256" key="5">
    <source>
        <dbReference type="ARBA" id="ARBA00022747"/>
    </source>
</evidence>
<evidence type="ECO:0000259" key="8">
    <source>
        <dbReference type="Pfam" id="PF07669"/>
    </source>
</evidence>
<evidence type="ECO:0000256" key="1">
    <source>
        <dbReference type="ARBA" id="ARBA00011900"/>
    </source>
</evidence>
<dbReference type="REBASE" id="75525">
    <property type="entry name" value="M.Bma21297ORF20085P"/>
</dbReference>
<keyword evidence="2" id="KW-0489">Methyltransferase</keyword>
<dbReference type="PANTHER" id="PTHR33841">
    <property type="entry name" value="DNA METHYLTRANSFERASE YEEA-RELATED"/>
    <property type="match status" value="1"/>
</dbReference>
<dbReference type="Gene3D" id="3.40.50.150">
    <property type="entry name" value="Vaccinia Virus protein VP39"/>
    <property type="match status" value="1"/>
</dbReference>
<dbReference type="InterPro" id="IPR050953">
    <property type="entry name" value="N4_N6_ade-DNA_methylase"/>
</dbReference>
<dbReference type="PATRIC" id="fig|1188261.3.peg.3569"/>
<accession>U6SL34</accession>
<protein>
    <recommendedName>
        <fullName evidence="1">site-specific DNA-methyltransferase (adenine-specific)</fullName>
        <ecNumber evidence="1">2.1.1.72</ecNumber>
    </recommendedName>
</protein>
<dbReference type="GO" id="GO:0003677">
    <property type="term" value="F:DNA binding"/>
    <property type="evidence" value="ECO:0007669"/>
    <property type="project" value="UniProtKB-KW"/>
</dbReference>
<evidence type="ECO:0000256" key="6">
    <source>
        <dbReference type="ARBA" id="ARBA00023125"/>
    </source>
</evidence>
<keyword evidence="6" id="KW-0238">DNA-binding</keyword>
<dbReference type="PANTHER" id="PTHR33841:SF6">
    <property type="entry name" value="TYPE II METHYLTRANSFERASE M.HINDII"/>
    <property type="match status" value="1"/>
</dbReference>
<keyword evidence="10" id="KW-1185">Reference proteome</keyword>
<dbReference type="Proteomes" id="UP000017170">
    <property type="component" value="Unassembled WGS sequence"/>
</dbReference>
<evidence type="ECO:0000256" key="3">
    <source>
        <dbReference type="ARBA" id="ARBA00022679"/>
    </source>
</evidence>
<comment type="caution">
    <text evidence="9">The sequence shown here is derived from an EMBL/GenBank/DDBJ whole genome shotgun (WGS) entry which is preliminary data.</text>
</comment>
<dbReference type="GO" id="GO:0009307">
    <property type="term" value="P:DNA restriction-modification system"/>
    <property type="evidence" value="ECO:0007669"/>
    <property type="project" value="UniProtKB-KW"/>
</dbReference>
<dbReference type="InterPro" id="IPR011639">
    <property type="entry name" value="MethylTrfase_TaqI-like_dom"/>
</dbReference>